<dbReference type="PANTHER" id="PTHR36766">
    <property type="entry name" value="PLANT BROAD-SPECTRUM MILDEW RESISTANCE PROTEIN RPW8"/>
    <property type="match status" value="1"/>
</dbReference>
<comment type="caution">
    <text evidence="3">The sequence shown here is derived from an EMBL/GenBank/DDBJ whole genome shotgun (WGS) entry which is preliminary data.</text>
</comment>
<dbReference type="EMBL" id="JAEACU010000005">
    <property type="protein sequence ID" value="KAH7527966.1"/>
    <property type="molecule type" value="Genomic_DNA"/>
</dbReference>
<dbReference type="GO" id="GO:0043531">
    <property type="term" value="F:ADP binding"/>
    <property type="evidence" value="ECO:0007669"/>
    <property type="project" value="InterPro"/>
</dbReference>
<evidence type="ECO:0000313" key="4">
    <source>
        <dbReference type="Proteomes" id="UP000813462"/>
    </source>
</evidence>
<dbReference type="Gene3D" id="3.80.10.10">
    <property type="entry name" value="Ribonuclease Inhibitor"/>
    <property type="match status" value="1"/>
</dbReference>
<protein>
    <recommendedName>
        <fullName evidence="2">NB-ARC domain-containing protein</fullName>
    </recommendedName>
</protein>
<organism evidence="3 4">
    <name type="scientific">Ziziphus jujuba var. spinosa</name>
    <dbReference type="NCBI Taxonomy" id="714518"/>
    <lineage>
        <taxon>Eukaryota</taxon>
        <taxon>Viridiplantae</taxon>
        <taxon>Streptophyta</taxon>
        <taxon>Embryophyta</taxon>
        <taxon>Tracheophyta</taxon>
        <taxon>Spermatophyta</taxon>
        <taxon>Magnoliopsida</taxon>
        <taxon>eudicotyledons</taxon>
        <taxon>Gunneridae</taxon>
        <taxon>Pentapetalae</taxon>
        <taxon>rosids</taxon>
        <taxon>fabids</taxon>
        <taxon>Rosales</taxon>
        <taxon>Rhamnaceae</taxon>
        <taxon>Paliureae</taxon>
        <taxon>Ziziphus</taxon>
    </lineage>
</organism>
<proteinExistence type="predicted"/>
<gene>
    <name evidence="3" type="ORF">FEM48_Zijuj05G0022000</name>
</gene>
<dbReference type="InterPro" id="IPR032675">
    <property type="entry name" value="LRR_dom_sf"/>
</dbReference>
<evidence type="ECO:0000256" key="1">
    <source>
        <dbReference type="ARBA" id="ARBA00022821"/>
    </source>
</evidence>
<keyword evidence="1" id="KW-0611">Plant defense</keyword>
<dbReference type="InterPro" id="IPR027417">
    <property type="entry name" value="P-loop_NTPase"/>
</dbReference>
<dbReference type="InterPro" id="IPR002182">
    <property type="entry name" value="NB-ARC"/>
</dbReference>
<dbReference type="Proteomes" id="UP000813462">
    <property type="component" value="Unassembled WGS sequence"/>
</dbReference>
<name>A0A978VC77_ZIZJJ</name>
<accession>A0A978VC77</accession>
<dbReference type="Pfam" id="PF00931">
    <property type="entry name" value="NB-ARC"/>
    <property type="match status" value="1"/>
</dbReference>
<evidence type="ECO:0000313" key="3">
    <source>
        <dbReference type="EMBL" id="KAH7527966.1"/>
    </source>
</evidence>
<reference evidence="3" key="1">
    <citation type="journal article" date="2021" name="Front. Plant Sci.">
        <title>Chromosome-Scale Genome Assembly for Chinese Sour Jujube and Insights Into Its Genome Evolution and Domestication Signature.</title>
        <authorList>
            <person name="Shen L.-Y."/>
            <person name="Luo H."/>
            <person name="Wang X.-L."/>
            <person name="Wang X.-M."/>
            <person name="Qiu X.-J."/>
            <person name="Liu H."/>
            <person name="Zhou S.-S."/>
            <person name="Jia K.-H."/>
            <person name="Nie S."/>
            <person name="Bao Y.-T."/>
            <person name="Zhang R.-G."/>
            <person name="Yun Q.-Z."/>
            <person name="Chai Y.-H."/>
            <person name="Lu J.-Y."/>
            <person name="Li Y."/>
            <person name="Zhao S.-W."/>
            <person name="Mao J.-F."/>
            <person name="Jia S.-G."/>
            <person name="Mao Y.-M."/>
        </authorList>
    </citation>
    <scope>NUCLEOTIDE SEQUENCE</scope>
    <source>
        <strain evidence="3">AT0</strain>
        <tissue evidence="3">Leaf</tissue>
    </source>
</reference>
<dbReference type="SUPFAM" id="SSF52540">
    <property type="entry name" value="P-loop containing nucleoside triphosphate hydrolases"/>
    <property type="match status" value="1"/>
</dbReference>
<dbReference type="PANTHER" id="PTHR36766:SF51">
    <property type="entry name" value="DISEASE RESISTANCE RPP13-LIKE PROTEIN 1"/>
    <property type="match status" value="1"/>
</dbReference>
<dbReference type="SUPFAM" id="SSF52058">
    <property type="entry name" value="L domain-like"/>
    <property type="match status" value="1"/>
</dbReference>
<dbReference type="GO" id="GO:0006952">
    <property type="term" value="P:defense response"/>
    <property type="evidence" value="ECO:0007669"/>
    <property type="project" value="UniProtKB-KW"/>
</dbReference>
<feature type="domain" description="NB-ARC" evidence="2">
    <location>
        <begin position="1"/>
        <end position="91"/>
    </location>
</feature>
<sequence length="281" mass="32198">MPGVGKTALAGFVFHDDAVKEHFDIREWIYVSVEFDCVRFTKAILQTIKPESANHEEFSKLQECLSQELTSKKFLFVLDGVWNTKNDLHDIWWCPMLKGKLPENLPSLNDLEVRGCRQLTVSILSGQMLCSLFIGSCTEVVYANHAHLKSLKSIFISDIRKFRLTSLRELNLYGKGTDMVSFPPKDEKDGRKAMMLPKSLITLQIGDFENPEKFSDELQYLTSLQHLYILLCKKLKSLPEGGLLCSLLNLEISDCKLLQEKCRRDTGPFWPRIAYIPYVRG</sequence>
<evidence type="ECO:0000259" key="2">
    <source>
        <dbReference type="Pfam" id="PF00931"/>
    </source>
</evidence>
<dbReference type="AlphaFoldDB" id="A0A978VC77"/>
<dbReference type="Gene3D" id="3.40.50.300">
    <property type="entry name" value="P-loop containing nucleotide triphosphate hydrolases"/>
    <property type="match status" value="1"/>
</dbReference>